<dbReference type="InterPro" id="IPR013207">
    <property type="entry name" value="LGFP"/>
</dbReference>
<accession>A0ABT0V2F1</accession>
<reference evidence="1" key="1">
    <citation type="submission" date="2022-06" db="EMBL/GenBank/DDBJ databases">
        <title>Genome public.</title>
        <authorList>
            <person name="Sun Q."/>
        </authorList>
    </citation>
    <scope>NUCLEOTIDE SEQUENCE</scope>
    <source>
        <strain evidence="1">CWNU-1</strain>
    </source>
</reference>
<dbReference type="RefSeq" id="WP_250924344.1">
    <property type="nucleotide sequence ID" value="NZ_JAMQAW010000099.1"/>
</dbReference>
<name>A0ABT0V2F1_9ACTN</name>
<dbReference type="Pfam" id="PF08310">
    <property type="entry name" value="LGFP"/>
    <property type="match status" value="3"/>
</dbReference>
<comment type="caution">
    <text evidence="1">The sequence shown here is derived from an EMBL/GenBank/DDBJ whole genome shotgun (WGS) entry which is preliminary data.</text>
</comment>
<gene>
    <name evidence="1" type="ORF">NBG84_38305</name>
</gene>
<dbReference type="Proteomes" id="UP001431429">
    <property type="component" value="Unassembled WGS sequence"/>
</dbReference>
<keyword evidence="2" id="KW-1185">Reference proteome</keyword>
<evidence type="ECO:0000313" key="2">
    <source>
        <dbReference type="Proteomes" id="UP001431429"/>
    </source>
</evidence>
<evidence type="ECO:0000313" key="1">
    <source>
        <dbReference type="EMBL" id="MCM2394060.1"/>
    </source>
</evidence>
<dbReference type="EMBL" id="JAMQAW010000099">
    <property type="protein sequence ID" value="MCM2394060.1"/>
    <property type="molecule type" value="Genomic_DNA"/>
</dbReference>
<evidence type="ECO:0008006" key="3">
    <source>
        <dbReference type="Google" id="ProtNLM"/>
    </source>
</evidence>
<proteinExistence type="predicted"/>
<protein>
    <recommendedName>
        <fullName evidence="3">LGFP repeat-containing protein</fullName>
    </recommendedName>
</protein>
<organism evidence="1 2">
    <name type="scientific">Streptomyces albipurpureus</name>
    <dbReference type="NCBI Taxonomy" id="2897419"/>
    <lineage>
        <taxon>Bacteria</taxon>
        <taxon>Bacillati</taxon>
        <taxon>Actinomycetota</taxon>
        <taxon>Actinomycetes</taxon>
        <taxon>Kitasatosporales</taxon>
        <taxon>Streptomycetaceae</taxon>
        <taxon>Streptomyces</taxon>
    </lineage>
</organism>
<sequence length="359" mass="39120">MTFVSLREIHCDEETDEVGDDEIYVLMSTVNLGAHVNVEGIPIPIPSFDVWRFGIFENFAEGDTKGQPFQPFWSAPLANPDQAIFVGSVIENDNGVPEQYQQLLRLVIPKSLASSVGEPLDLVRSKLVREINEALNGVDLPVPFALDDDHVGTQELRYESPELQRAAGDLVPKVLSYDGDGGRYRVTFDVSPDIFGVIRDRWIALGAGNSPVGRPVSGETPTFDGKGRFMDFSAGIISWHPETGAHGVWGDISGRWLQIGREQYGYPITDEFTSGNGRMNTFKAVHLQGKPEASIFWTPQTGAVEIFGAIHATWKSMGAGGSSIGGPVSPEQDAPGGRIQQFQNGKLFWNSANGQVSQA</sequence>